<keyword evidence="2" id="KW-0238">DNA-binding</keyword>
<dbReference type="SUPFAM" id="SSF46785">
    <property type="entry name" value="Winged helix' DNA-binding domain"/>
    <property type="match status" value="1"/>
</dbReference>
<evidence type="ECO:0000256" key="3">
    <source>
        <dbReference type="ARBA" id="ARBA00023163"/>
    </source>
</evidence>
<dbReference type="HOGENOM" id="CLU_017584_10_0_9"/>
<dbReference type="GO" id="GO:0003700">
    <property type="term" value="F:DNA-binding transcription factor activity"/>
    <property type="evidence" value="ECO:0007669"/>
    <property type="project" value="InterPro"/>
</dbReference>
<name>H5Y4H9_9FIRM</name>
<reference evidence="5 6" key="1">
    <citation type="submission" date="2011-11" db="EMBL/GenBank/DDBJ databases">
        <title>The Noncontiguous Finished genome of Desulfosporosinus youngiae DSM 17734.</title>
        <authorList>
            <consortium name="US DOE Joint Genome Institute (JGI-PGF)"/>
            <person name="Lucas S."/>
            <person name="Han J."/>
            <person name="Lapidus A."/>
            <person name="Cheng J.-F."/>
            <person name="Goodwin L."/>
            <person name="Pitluck S."/>
            <person name="Peters L."/>
            <person name="Ovchinnikova G."/>
            <person name="Lu M."/>
            <person name="Land M.L."/>
            <person name="Hauser L."/>
            <person name="Pester M."/>
            <person name="Spring S."/>
            <person name="Ollivier B."/>
            <person name="Rattei T."/>
            <person name="Klenk H.-P."/>
            <person name="Wagner M."/>
            <person name="Loy A."/>
            <person name="Woyke T.J."/>
        </authorList>
    </citation>
    <scope>NUCLEOTIDE SEQUENCE [LARGE SCALE GENOMIC DNA]</scope>
    <source>
        <strain evidence="5 6">DSM 17734</strain>
    </source>
</reference>
<dbReference type="InterPro" id="IPR036390">
    <property type="entry name" value="WH_DNA-bd_sf"/>
</dbReference>
<dbReference type="InterPro" id="IPR000524">
    <property type="entry name" value="Tscrpt_reg_HTH_GntR"/>
</dbReference>
<evidence type="ECO:0000256" key="1">
    <source>
        <dbReference type="ARBA" id="ARBA00023015"/>
    </source>
</evidence>
<dbReference type="PANTHER" id="PTHR38445">
    <property type="entry name" value="HTH-TYPE TRANSCRIPTIONAL REPRESSOR YTRA"/>
    <property type="match status" value="1"/>
</dbReference>
<dbReference type="EMBL" id="CM001441">
    <property type="protein sequence ID" value="EHQ89577.1"/>
    <property type="molecule type" value="Genomic_DNA"/>
</dbReference>
<proteinExistence type="predicted"/>
<dbReference type="Proteomes" id="UP000005104">
    <property type="component" value="Chromosome"/>
</dbReference>
<keyword evidence="1" id="KW-0805">Transcription regulation</keyword>
<dbReference type="PROSITE" id="PS50949">
    <property type="entry name" value="HTH_GNTR"/>
    <property type="match status" value="1"/>
</dbReference>
<feature type="domain" description="HTH gntR-type" evidence="4">
    <location>
        <begin position="9"/>
        <end position="77"/>
    </location>
</feature>
<dbReference type="CDD" id="cd07377">
    <property type="entry name" value="WHTH_GntR"/>
    <property type="match status" value="1"/>
</dbReference>
<gene>
    <name evidence="5" type="ORF">DesyoDRAFT_2504</name>
</gene>
<dbReference type="STRING" id="768710.DesyoDRAFT_2504"/>
<dbReference type="AlphaFoldDB" id="H5Y4H9"/>
<keyword evidence="6" id="KW-1185">Reference proteome</keyword>
<dbReference type="SMART" id="SM00345">
    <property type="entry name" value="HTH_GNTR"/>
    <property type="match status" value="1"/>
</dbReference>
<dbReference type="Gene3D" id="1.10.10.10">
    <property type="entry name" value="Winged helix-like DNA-binding domain superfamily/Winged helix DNA-binding domain"/>
    <property type="match status" value="1"/>
</dbReference>
<sequence length="131" mass="15037">MLFNPDSIKPIYVQISEWLEAEILNDNLPEDERIYSQYQLADMFTINPATAARGLNLLADEGIVYKKRGLGMFVSPQAKHYILTKRKSQTLGQMIRELVAEARRLGVGEKELSQMIEQAYYETPKEGERGR</sequence>
<evidence type="ECO:0000313" key="5">
    <source>
        <dbReference type="EMBL" id="EHQ89577.1"/>
    </source>
</evidence>
<evidence type="ECO:0000259" key="4">
    <source>
        <dbReference type="PROSITE" id="PS50949"/>
    </source>
</evidence>
<protein>
    <submittedName>
        <fullName evidence="5">Putative transcriptional regulator</fullName>
    </submittedName>
</protein>
<evidence type="ECO:0000256" key="2">
    <source>
        <dbReference type="ARBA" id="ARBA00023125"/>
    </source>
</evidence>
<keyword evidence="3" id="KW-0804">Transcription</keyword>
<dbReference type="InterPro" id="IPR036388">
    <property type="entry name" value="WH-like_DNA-bd_sf"/>
</dbReference>
<dbReference type="RefSeq" id="WP_007783324.1">
    <property type="nucleotide sequence ID" value="NZ_CM001441.1"/>
</dbReference>
<organism evidence="5 6">
    <name type="scientific">Desulfosporosinus youngiae DSM 17734</name>
    <dbReference type="NCBI Taxonomy" id="768710"/>
    <lineage>
        <taxon>Bacteria</taxon>
        <taxon>Bacillati</taxon>
        <taxon>Bacillota</taxon>
        <taxon>Clostridia</taxon>
        <taxon>Eubacteriales</taxon>
        <taxon>Desulfitobacteriaceae</taxon>
        <taxon>Desulfosporosinus</taxon>
    </lineage>
</organism>
<evidence type="ECO:0000313" key="6">
    <source>
        <dbReference type="Proteomes" id="UP000005104"/>
    </source>
</evidence>
<dbReference type="GO" id="GO:0003677">
    <property type="term" value="F:DNA binding"/>
    <property type="evidence" value="ECO:0007669"/>
    <property type="project" value="UniProtKB-KW"/>
</dbReference>
<dbReference type="eggNOG" id="COG1725">
    <property type="taxonomic scope" value="Bacteria"/>
</dbReference>
<accession>H5Y4H9</accession>
<dbReference type="PANTHER" id="PTHR38445:SF10">
    <property type="entry name" value="GNTR-FAMILY TRANSCRIPTIONAL REGULATOR"/>
    <property type="match status" value="1"/>
</dbReference>